<dbReference type="STRING" id="1423812.FD20_GL001338"/>
<evidence type="ECO:0000313" key="2">
    <source>
        <dbReference type="EMBL" id="KRL38622.1"/>
    </source>
</evidence>
<evidence type="ECO:0000313" key="3">
    <source>
        <dbReference type="Proteomes" id="UP000051155"/>
    </source>
</evidence>
<proteinExistence type="predicted"/>
<comment type="caution">
    <text evidence="2">The sequence shown here is derived from an EMBL/GenBank/DDBJ whole genome shotgun (WGS) entry which is preliminary data.</text>
</comment>
<sequence>MKWSLSELSQKGAKPLHIDTMVDVTASIKERNKDILAISPAHVHGLFSMDSLGLLGYLEVTVSVTVPSTRSLKPVKIPLKFNTSEYYISHYESNMERFDDNDVVIILDNDVIDLGQIVEDNILLHIPMKILTEDEKQHAADLRGSDWNLSEEDSQRNDGDGVDPRMAKLKDFFKTDK</sequence>
<accession>A0A0R1Q2I1</accession>
<evidence type="ECO:0000256" key="1">
    <source>
        <dbReference type="SAM" id="MobiDB-lite"/>
    </source>
</evidence>
<dbReference type="RefSeq" id="WP_057735949.1">
    <property type="nucleotide sequence ID" value="NZ_AZEG01000003.1"/>
</dbReference>
<dbReference type="OrthoDB" id="9790372at2"/>
<gene>
    <name evidence="2" type="ORF">FD20_GL001338</name>
</gene>
<dbReference type="EMBL" id="AZEG01000003">
    <property type="protein sequence ID" value="KRL38622.1"/>
    <property type="molecule type" value="Genomic_DNA"/>
</dbReference>
<evidence type="ECO:0008006" key="4">
    <source>
        <dbReference type="Google" id="ProtNLM"/>
    </source>
</evidence>
<feature type="region of interest" description="Disordered" evidence="1">
    <location>
        <begin position="142"/>
        <end position="165"/>
    </location>
</feature>
<dbReference type="Proteomes" id="UP000051155">
    <property type="component" value="Unassembled WGS sequence"/>
</dbReference>
<name>A0A0R1Q2I1_9LACO</name>
<dbReference type="Pfam" id="PF02620">
    <property type="entry name" value="YceD"/>
    <property type="match status" value="1"/>
</dbReference>
<keyword evidence="3" id="KW-1185">Reference proteome</keyword>
<organism evidence="2 3">
    <name type="scientific">Liquorilactobacillus uvarum DSM 19971</name>
    <dbReference type="NCBI Taxonomy" id="1423812"/>
    <lineage>
        <taxon>Bacteria</taxon>
        <taxon>Bacillati</taxon>
        <taxon>Bacillota</taxon>
        <taxon>Bacilli</taxon>
        <taxon>Lactobacillales</taxon>
        <taxon>Lactobacillaceae</taxon>
        <taxon>Liquorilactobacillus</taxon>
    </lineage>
</organism>
<dbReference type="AlphaFoldDB" id="A0A0R1Q2I1"/>
<protein>
    <recommendedName>
        <fullName evidence="4">Nucleic acid-binding protein</fullName>
    </recommendedName>
</protein>
<feature type="compositionally biased region" description="Basic and acidic residues" evidence="1">
    <location>
        <begin position="153"/>
        <end position="165"/>
    </location>
</feature>
<dbReference type="InterPro" id="IPR003772">
    <property type="entry name" value="YceD"/>
</dbReference>
<reference evidence="2 3" key="1">
    <citation type="journal article" date="2015" name="Genome Announc.">
        <title>Expanding the biotechnology potential of lactobacilli through comparative genomics of 213 strains and associated genera.</title>
        <authorList>
            <person name="Sun Z."/>
            <person name="Harris H.M."/>
            <person name="McCann A."/>
            <person name="Guo C."/>
            <person name="Argimon S."/>
            <person name="Zhang W."/>
            <person name="Yang X."/>
            <person name="Jeffery I.B."/>
            <person name="Cooney J.C."/>
            <person name="Kagawa T.F."/>
            <person name="Liu W."/>
            <person name="Song Y."/>
            <person name="Salvetti E."/>
            <person name="Wrobel A."/>
            <person name="Rasinkangas P."/>
            <person name="Parkhill J."/>
            <person name="Rea M.C."/>
            <person name="O'Sullivan O."/>
            <person name="Ritari J."/>
            <person name="Douillard F.P."/>
            <person name="Paul Ross R."/>
            <person name="Yang R."/>
            <person name="Briner A.E."/>
            <person name="Felis G.E."/>
            <person name="de Vos W.M."/>
            <person name="Barrangou R."/>
            <person name="Klaenhammer T.R."/>
            <person name="Caufield P.W."/>
            <person name="Cui Y."/>
            <person name="Zhang H."/>
            <person name="O'Toole P.W."/>
        </authorList>
    </citation>
    <scope>NUCLEOTIDE SEQUENCE [LARGE SCALE GENOMIC DNA]</scope>
    <source>
        <strain evidence="2 3">DSM 19971</strain>
    </source>
</reference>
<dbReference type="PATRIC" id="fig|1423812.3.peg.1425"/>